<reference evidence="3" key="1">
    <citation type="submission" date="2016-10" db="EMBL/GenBank/DDBJ databases">
        <authorList>
            <person name="Varghese N."/>
            <person name="Submissions S."/>
        </authorList>
    </citation>
    <scope>NUCLEOTIDE SEQUENCE [LARGE SCALE GENOMIC DNA]</scope>
    <source>
        <strain evidence="3">DSM 5463</strain>
    </source>
</reference>
<dbReference type="Proteomes" id="UP000242850">
    <property type="component" value="Unassembled WGS sequence"/>
</dbReference>
<dbReference type="Gene3D" id="3.90.550.10">
    <property type="entry name" value="Spore Coat Polysaccharide Biosynthesis Protein SpsA, Chain A"/>
    <property type="match status" value="1"/>
</dbReference>
<name>A0A1H5XW53_9CLOT</name>
<dbReference type="InterPro" id="IPR017695">
    <property type="entry name" value="Se-dep_Mo_hydrolase_YqeB"/>
</dbReference>
<dbReference type="SUPFAM" id="SSF53448">
    <property type="entry name" value="Nucleotide-diphospho-sugar transferases"/>
    <property type="match status" value="1"/>
</dbReference>
<dbReference type="EMBL" id="FNUK01000039">
    <property type="protein sequence ID" value="SEG15677.1"/>
    <property type="molecule type" value="Genomic_DNA"/>
</dbReference>
<dbReference type="PANTHER" id="PTHR43777:SF1">
    <property type="entry name" value="MOLYBDENUM COFACTOR CYTIDYLYLTRANSFERASE"/>
    <property type="match status" value="1"/>
</dbReference>
<dbReference type="GO" id="GO:0016779">
    <property type="term" value="F:nucleotidyltransferase activity"/>
    <property type="evidence" value="ECO:0007669"/>
    <property type="project" value="UniProtKB-ARBA"/>
</dbReference>
<dbReference type="PANTHER" id="PTHR43777">
    <property type="entry name" value="MOLYBDENUM COFACTOR CYTIDYLYLTRANSFERASE"/>
    <property type="match status" value="1"/>
</dbReference>
<sequence length="447" mass="50178">MVSIVILASGFSKRMNENKLLLEYKGLPLIEWVIRNAKNSKADEVLIVYKDDEVKKIAERYSVKPIYNINPEYGQSQSIKLGFENVNVKDGVMFLPGDMPLFSCDYINNLIDEYEKNKEITVPFILNTIKAPCIFPYIYKDEFLDLKGDIGGKVIIKRFEEKLNRVYFKDIKIFYDVDYKEDIKRLDKKLVLIKGAGEIASGVALRLKRCGFDIIMTEIEKPSTIRRKVAFASCIYEKECSVEGVFAKYVKRIEDIERVLKDDKIPVIVDESLKILDYLNVDVLIDATLSKKNLGTKIDMAPITIGLGPGFEAGVDVKAVVETNRGHFLGRVYYTGKAQENTGVPGEILGYTIERVLKAPKDGKVKLIKDIGDVVKKGDLILMVDDVKVEAKIDGVIRGLIKDGYFVHEGMKIGDIDPRGNVDYCFKVSEKALAIAGGVLEAILGGF</sequence>
<dbReference type="InterPro" id="IPR011053">
    <property type="entry name" value="Single_hybrid_motif"/>
</dbReference>
<dbReference type="CDD" id="cd04182">
    <property type="entry name" value="GT_2_like_f"/>
    <property type="match status" value="1"/>
</dbReference>
<dbReference type="AlphaFoldDB" id="A0A1H5XW53"/>
<organism evidence="2 3">
    <name type="scientific">Caloramator fervidus</name>
    <dbReference type="NCBI Taxonomy" id="29344"/>
    <lineage>
        <taxon>Bacteria</taxon>
        <taxon>Bacillati</taxon>
        <taxon>Bacillota</taxon>
        <taxon>Clostridia</taxon>
        <taxon>Eubacteriales</taxon>
        <taxon>Clostridiaceae</taxon>
        <taxon>Caloramator</taxon>
    </lineage>
</organism>
<evidence type="ECO:0000313" key="3">
    <source>
        <dbReference type="Proteomes" id="UP000242850"/>
    </source>
</evidence>
<dbReference type="SUPFAM" id="SSF51230">
    <property type="entry name" value="Single hybrid motif"/>
    <property type="match status" value="1"/>
</dbReference>
<dbReference type="Pfam" id="PF12804">
    <property type="entry name" value="NTP_transf_3"/>
    <property type="match status" value="1"/>
</dbReference>
<feature type="domain" description="MobA-like NTP transferase" evidence="1">
    <location>
        <begin position="5"/>
        <end position="158"/>
    </location>
</feature>
<dbReference type="InterPro" id="IPR025877">
    <property type="entry name" value="MobA-like_NTP_Trfase"/>
</dbReference>
<evidence type="ECO:0000313" key="2">
    <source>
        <dbReference type="EMBL" id="SEG15677.1"/>
    </source>
</evidence>
<dbReference type="InterPro" id="IPR029044">
    <property type="entry name" value="Nucleotide-diphossugar_trans"/>
</dbReference>
<accession>A0A1H5XW53</accession>
<gene>
    <name evidence="2" type="ORF">SAMN05660865_01878</name>
</gene>
<protein>
    <submittedName>
        <fullName evidence="2">Selenium-dependent molybdenum hydroxylase system protein, YqeB family</fullName>
    </submittedName>
</protein>
<evidence type="ECO:0000259" key="1">
    <source>
        <dbReference type="Pfam" id="PF12804"/>
    </source>
</evidence>
<keyword evidence="3" id="KW-1185">Reference proteome</keyword>
<dbReference type="NCBIfam" id="TIGR03309">
    <property type="entry name" value="matur_yqeB"/>
    <property type="match status" value="1"/>
</dbReference>
<proteinExistence type="predicted"/>